<dbReference type="PANTHER" id="PTHR45745">
    <property type="entry name" value="PHOSPHOMANNOMUTASE 45A"/>
    <property type="match status" value="1"/>
</dbReference>
<evidence type="ECO:0000256" key="3">
    <source>
        <dbReference type="ARBA" id="ARBA00023235"/>
    </source>
</evidence>
<proteinExistence type="predicted"/>
<dbReference type="AlphaFoldDB" id="A0A1H6AC38"/>
<reference evidence="5" key="1">
    <citation type="submission" date="2016-10" db="EMBL/GenBank/DDBJ databases">
        <authorList>
            <person name="Varghese N."/>
            <person name="Submissions S."/>
        </authorList>
    </citation>
    <scope>NUCLEOTIDE SEQUENCE [LARGE SCALE GENOMIC DNA]</scope>
    <source>
        <strain evidence="5">DSM 17298</strain>
    </source>
</reference>
<keyword evidence="3" id="KW-0413">Isomerase</keyword>
<dbReference type="GO" id="GO:0046872">
    <property type="term" value="F:metal ion binding"/>
    <property type="evidence" value="ECO:0007669"/>
    <property type="project" value="UniProtKB-KW"/>
</dbReference>
<dbReference type="Proteomes" id="UP000236736">
    <property type="component" value="Unassembled WGS sequence"/>
</dbReference>
<keyword evidence="1" id="KW-0479">Metal-binding</keyword>
<gene>
    <name evidence="4" type="ORF">SAMN03080598_04006</name>
</gene>
<dbReference type="OrthoDB" id="816898at2"/>
<evidence type="ECO:0000313" key="5">
    <source>
        <dbReference type="Proteomes" id="UP000236736"/>
    </source>
</evidence>
<dbReference type="STRING" id="1120964.GCA_001313265_06906"/>
<dbReference type="EMBL" id="FNVR01000039">
    <property type="protein sequence ID" value="SEG45316.1"/>
    <property type="molecule type" value="Genomic_DNA"/>
</dbReference>
<evidence type="ECO:0000313" key="4">
    <source>
        <dbReference type="EMBL" id="SEG45316.1"/>
    </source>
</evidence>
<name>A0A1H6AC38_9BACT</name>
<protein>
    <submittedName>
        <fullName evidence="4">Uncharacterized protein</fullName>
    </submittedName>
</protein>
<keyword evidence="2" id="KW-0460">Magnesium</keyword>
<evidence type="ECO:0000256" key="2">
    <source>
        <dbReference type="ARBA" id="ARBA00022842"/>
    </source>
</evidence>
<evidence type="ECO:0000256" key="1">
    <source>
        <dbReference type="ARBA" id="ARBA00022723"/>
    </source>
</evidence>
<keyword evidence="5" id="KW-1185">Reference proteome</keyword>
<organism evidence="4 5">
    <name type="scientific">Algoriphagus boritolerans DSM 17298 = JCM 18970</name>
    <dbReference type="NCBI Taxonomy" id="1120964"/>
    <lineage>
        <taxon>Bacteria</taxon>
        <taxon>Pseudomonadati</taxon>
        <taxon>Bacteroidota</taxon>
        <taxon>Cytophagia</taxon>
        <taxon>Cytophagales</taxon>
        <taxon>Cyclobacteriaceae</taxon>
        <taxon>Algoriphagus</taxon>
    </lineage>
</organism>
<dbReference type="PANTHER" id="PTHR45745:SF1">
    <property type="entry name" value="PHOSPHOGLUCOMUTASE 2B-RELATED"/>
    <property type="match status" value="1"/>
</dbReference>
<sequence>MIENATNEEVQGQIETENEREGLKVLITSDNPQEELIAKLANLEVEVEWQKIAEPLTSLDDTFTFRHLKPVFDYADKNGIDVVIAVDSTYDKFTLGVRKLVTGSFVLLNIHHTSLILAKLLLENHGSLSCKKSIFITDLLDKLFAKHEASITTIPNLLTPLKEQADFLLSEPDETLFISENQEILLKGQQDSLGYLLSRLILAAKKAKSEEGTLFDSLIEIYTDFGFQREKNLAVSIEDPSQKLFFKKVIARLKKKPPMTLGMTEITSIEDLSNGTLKNLLSGRIIPSHSPTANALQVQLGNNSRFLIFPTEQKINFFFTSHGKLIKKDDFTTLSQQFDQRVVKLLSEINRLGLEN</sequence>
<accession>A0A1H6AC38</accession>
<dbReference type="GO" id="GO:0008973">
    <property type="term" value="F:phosphopentomutase activity"/>
    <property type="evidence" value="ECO:0007669"/>
    <property type="project" value="TreeGrafter"/>
</dbReference>
<dbReference type="RefSeq" id="WP_103926559.1">
    <property type="nucleotide sequence ID" value="NZ_FNVR01000039.1"/>
</dbReference>
<dbReference type="GO" id="GO:0006166">
    <property type="term" value="P:purine ribonucleoside salvage"/>
    <property type="evidence" value="ECO:0007669"/>
    <property type="project" value="TreeGrafter"/>
</dbReference>